<dbReference type="GO" id="GO:0071555">
    <property type="term" value="P:cell wall organization"/>
    <property type="evidence" value="ECO:0007669"/>
    <property type="project" value="UniProtKB-KW"/>
</dbReference>
<name>A0A2R4XNL3_9BURK</name>
<comment type="cofactor">
    <cofactor evidence="1">
        <name>Zn(2+)</name>
        <dbReference type="ChEBI" id="CHEBI:29105"/>
    </cofactor>
</comment>
<evidence type="ECO:0000256" key="1">
    <source>
        <dbReference type="ARBA" id="ARBA00001947"/>
    </source>
</evidence>
<keyword evidence="7" id="KW-0862">Zinc</keyword>
<keyword evidence="13" id="KW-1185">Reference proteome</keyword>
<dbReference type="GO" id="GO:0006508">
    <property type="term" value="P:proteolysis"/>
    <property type="evidence" value="ECO:0007669"/>
    <property type="project" value="UniProtKB-KW"/>
</dbReference>
<evidence type="ECO:0000256" key="6">
    <source>
        <dbReference type="ARBA" id="ARBA00022801"/>
    </source>
</evidence>
<evidence type="ECO:0000313" key="13">
    <source>
        <dbReference type="Proteomes" id="UP000244571"/>
    </source>
</evidence>
<dbReference type="InterPro" id="IPR010275">
    <property type="entry name" value="MepK"/>
</dbReference>
<reference evidence="12 13" key="1">
    <citation type="submission" date="2018-04" db="EMBL/GenBank/DDBJ databases">
        <title>Bordetella sp. HZ20 isolated from seawater.</title>
        <authorList>
            <person name="Sun C."/>
        </authorList>
    </citation>
    <scope>NUCLEOTIDE SEQUENCE [LARGE SCALE GENOMIC DNA]</scope>
    <source>
        <strain evidence="12 13">HZ20</strain>
    </source>
</reference>
<evidence type="ECO:0000256" key="3">
    <source>
        <dbReference type="ARBA" id="ARBA00022670"/>
    </source>
</evidence>
<dbReference type="CDD" id="cd14844">
    <property type="entry name" value="Zn-DD-carboxypeptidase_like"/>
    <property type="match status" value="1"/>
</dbReference>
<dbReference type="EMBL" id="CP028901">
    <property type="protein sequence ID" value="AWB35402.1"/>
    <property type="molecule type" value="Genomic_DNA"/>
</dbReference>
<dbReference type="GO" id="GO:0046872">
    <property type="term" value="F:metal ion binding"/>
    <property type="evidence" value="ECO:0007669"/>
    <property type="project" value="UniProtKB-KW"/>
</dbReference>
<dbReference type="KEGG" id="boz:DBV39_18490"/>
<proteinExistence type="inferred from homology"/>
<evidence type="ECO:0000256" key="5">
    <source>
        <dbReference type="ARBA" id="ARBA00022729"/>
    </source>
</evidence>
<dbReference type="SUPFAM" id="SSF55166">
    <property type="entry name" value="Hedgehog/DD-peptidase"/>
    <property type="match status" value="1"/>
</dbReference>
<gene>
    <name evidence="12" type="ORF">DBV39_18490</name>
</gene>
<evidence type="ECO:0000256" key="4">
    <source>
        <dbReference type="ARBA" id="ARBA00022723"/>
    </source>
</evidence>
<keyword evidence="6" id="KW-0378">Hydrolase</keyword>
<organism evidence="12 13">
    <name type="scientific">Orrella marina</name>
    <dbReference type="NCBI Taxonomy" id="2163011"/>
    <lineage>
        <taxon>Bacteria</taxon>
        <taxon>Pseudomonadati</taxon>
        <taxon>Pseudomonadota</taxon>
        <taxon>Betaproteobacteria</taxon>
        <taxon>Burkholderiales</taxon>
        <taxon>Alcaligenaceae</taxon>
        <taxon>Orrella</taxon>
    </lineage>
</organism>
<evidence type="ECO:0000256" key="2">
    <source>
        <dbReference type="ARBA" id="ARBA00004776"/>
    </source>
</evidence>
<dbReference type="Proteomes" id="UP000244571">
    <property type="component" value="Chromosome"/>
</dbReference>
<dbReference type="RefSeq" id="WP_108622858.1">
    <property type="nucleotide sequence ID" value="NZ_CP028901.1"/>
</dbReference>
<dbReference type="PANTHER" id="PTHR37425">
    <property type="match status" value="1"/>
</dbReference>
<dbReference type="InterPro" id="IPR009045">
    <property type="entry name" value="Zn_M74/Hedgehog-like"/>
</dbReference>
<dbReference type="GO" id="GO:0008237">
    <property type="term" value="F:metallopeptidase activity"/>
    <property type="evidence" value="ECO:0007669"/>
    <property type="project" value="UniProtKB-KW"/>
</dbReference>
<comment type="pathway">
    <text evidence="2">Cell wall biogenesis; cell wall polysaccharide biosynthesis.</text>
</comment>
<comment type="similarity">
    <text evidence="10">Belongs to the peptidase M15 family.</text>
</comment>
<protein>
    <recommendedName>
        <fullName evidence="11">Murein endopeptidase K</fullName>
    </recommendedName>
</protein>
<keyword evidence="3" id="KW-0645">Protease</keyword>
<dbReference type="PANTHER" id="PTHR37425:SF1">
    <property type="entry name" value="OUTER MEMBRANE PROTEIN"/>
    <property type="match status" value="1"/>
</dbReference>
<evidence type="ECO:0000256" key="10">
    <source>
        <dbReference type="ARBA" id="ARBA00093448"/>
    </source>
</evidence>
<evidence type="ECO:0000313" key="12">
    <source>
        <dbReference type="EMBL" id="AWB35402.1"/>
    </source>
</evidence>
<dbReference type="AlphaFoldDB" id="A0A2R4XNL3"/>
<keyword evidence="9" id="KW-0961">Cell wall biogenesis/degradation</keyword>
<evidence type="ECO:0000256" key="9">
    <source>
        <dbReference type="ARBA" id="ARBA00023316"/>
    </source>
</evidence>
<evidence type="ECO:0000256" key="7">
    <source>
        <dbReference type="ARBA" id="ARBA00022833"/>
    </source>
</evidence>
<evidence type="ECO:0000256" key="11">
    <source>
        <dbReference type="ARBA" id="ARBA00093666"/>
    </source>
</evidence>
<keyword evidence="4" id="KW-0479">Metal-binding</keyword>
<dbReference type="Gene3D" id="3.30.1380.10">
    <property type="match status" value="1"/>
</dbReference>
<dbReference type="OrthoDB" id="9782994at2"/>
<accession>A0A2R4XNL3</accession>
<keyword evidence="8" id="KW-0482">Metalloprotease</keyword>
<dbReference type="Pfam" id="PF05951">
    <property type="entry name" value="Peptidase_M15_2"/>
    <property type="match status" value="1"/>
</dbReference>
<evidence type="ECO:0000256" key="8">
    <source>
        <dbReference type="ARBA" id="ARBA00023049"/>
    </source>
</evidence>
<sequence>MRQVKRADMVINTRRSLLKASGFGLLLVGAPALAKVTTPVKIPGRQIGMNHLHTSERIGLVYARGPVYLDPALDKLNVFLRDHYTHEVGSMDPGLYDILHDIRNALGARGHYEIISGYRSPKTNERLRTTRGGGVAKRSLHMDGKAIDVRLPGVPLKDLREAAIALERGGVGYYPRDNFVHVDTGKFRTW</sequence>
<keyword evidence="5" id="KW-0732">Signal</keyword>